<dbReference type="SUPFAM" id="SSF56601">
    <property type="entry name" value="beta-lactamase/transpeptidase-like"/>
    <property type="match status" value="1"/>
</dbReference>
<evidence type="ECO:0000256" key="9">
    <source>
        <dbReference type="ARBA" id="ARBA00022984"/>
    </source>
</evidence>
<name>A0A263BUD3_9BACI</name>
<keyword evidence="5" id="KW-0645">Protease</keyword>
<feature type="domain" description="Peptidase S11 D-alanyl-D-alanine carboxypeptidase A N-terminal" evidence="16">
    <location>
        <begin position="28"/>
        <end position="254"/>
    </location>
</feature>
<dbReference type="PANTHER" id="PTHR21581">
    <property type="entry name" value="D-ALANYL-D-ALANINE CARBOXYPEPTIDASE"/>
    <property type="match status" value="1"/>
</dbReference>
<evidence type="ECO:0000256" key="14">
    <source>
        <dbReference type="RuleBase" id="RU004016"/>
    </source>
</evidence>
<dbReference type="Gene3D" id="2.30.140.30">
    <property type="match status" value="1"/>
</dbReference>
<feature type="active site" evidence="12">
    <location>
        <position position="117"/>
    </location>
</feature>
<keyword evidence="8" id="KW-0133">Cell shape</keyword>
<dbReference type="EMBL" id="NPIA01000003">
    <property type="protein sequence ID" value="OZM57152.1"/>
    <property type="molecule type" value="Genomic_DNA"/>
</dbReference>
<evidence type="ECO:0000256" key="15">
    <source>
        <dbReference type="SAM" id="SignalP"/>
    </source>
</evidence>
<dbReference type="Proteomes" id="UP000217083">
    <property type="component" value="Unassembled WGS sequence"/>
</dbReference>
<keyword evidence="19" id="KW-1185">Reference proteome</keyword>
<feature type="signal peptide" evidence="15">
    <location>
        <begin position="1"/>
        <end position="28"/>
    </location>
</feature>
<evidence type="ECO:0000256" key="11">
    <source>
        <dbReference type="ARBA" id="ARBA00034000"/>
    </source>
</evidence>
<feature type="binding site" evidence="13">
    <location>
        <position position="225"/>
    </location>
    <ligand>
        <name>substrate</name>
    </ligand>
</feature>
<dbReference type="InterPro" id="IPR018044">
    <property type="entry name" value="Peptidase_S11"/>
</dbReference>
<dbReference type="GO" id="GO:0009002">
    <property type="term" value="F:serine-type D-Ala-D-Ala carboxypeptidase activity"/>
    <property type="evidence" value="ECO:0007669"/>
    <property type="project" value="UniProtKB-EC"/>
</dbReference>
<evidence type="ECO:0000256" key="6">
    <source>
        <dbReference type="ARBA" id="ARBA00022729"/>
    </source>
</evidence>
<comment type="caution">
    <text evidence="18">The sequence shown here is derived from an EMBL/GenBank/DDBJ whole genome shotgun (WGS) entry which is preliminary data.</text>
</comment>
<evidence type="ECO:0000256" key="1">
    <source>
        <dbReference type="ARBA" id="ARBA00004752"/>
    </source>
</evidence>
<reference evidence="18 19" key="2">
    <citation type="submission" date="2017-09" db="EMBL/GenBank/DDBJ databases">
        <title>Bacillus patelloidae sp. nov., isolated from the intestinal tract of a marine limpet.</title>
        <authorList>
            <person name="Liu R."/>
            <person name="Dong C."/>
            <person name="Shao Z."/>
        </authorList>
    </citation>
    <scope>NUCLEOTIDE SEQUENCE [LARGE SCALE GENOMIC DNA]</scope>
    <source>
        <strain evidence="18 19">SA5d-4</strain>
    </source>
</reference>
<evidence type="ECO:0000256" key="4">
    <source>
        <dbReference type="ARBA" id="ARBA00022645"/>
    </source>
</evidence>
<organism evidence="18 19">
    <name type="scientific">Lottiidibacillus patelloidae</name>
    <dbReference type="NCBI Taxonomy" id="2670334"/>
    <lineage>
        <taxon>Bacteria</taxon>
        <taxon>Bacillati</taxon>
        <taxon>Bacillota</taxon>
        <taxon>Bacilli</taxon>
        <taxon>Bacillales</taxon>
        <taxon>Bacillaceae</taxon>
        <taxon>Lottiidibacillus</taxon>
    </lineage>
</organism>
<evidence type="ECO:0000313" key="19">
    <source>
        <dbReference type="Proteomes" id="UP000217083"/>
    </source>
</evidence>
<evidence type="ECO:0000259" key="16">
    <source>
        <dbReference type="Pfam" id="PF00768"/>
    </source>
</evidence>
<dbReference type="Gene3D" id="3.40.710.10">
    <property type="entry name" value="DD-peptidase/beta-lactamase superfamily"/>
    <property type="match status" value="1"/>
</dbReference>
<evidence type="ECO:0000259" key="17">
    <source>
        <dbReference type="Pfam" id="PF07943"/>
    </source>
</evidence>
<reference evidence="19" key="1">
    <citation type="submission" date="2017-08" db="EMBL/GenBank/DDBJ databases">
        <authorList>
            <person name="Huang Z."/>
        </authorList>
    </citation>
    <scope>NUCLEOTIDE SEQUENCE [LARGE SCALE GENOMIC DNA]</scope>
    <source>
        <strain evidence="19">SA5d-4</strain>
    </source>
</reference>
<evidence type="ECO:0000256" key="13">
    <source>
        <dbReference type="PIRSR" id="PIRSR618044-2"/>
    </source>
</evidence>
<protein>
    <recommendedName>
        <fullName evidence="3">serine-type D-Ala-D-Ala carboxypeptidase</fullName>
        <ecNumber evidence="3">3.4.16.4</ecNumber>
    </recommendedName>
</protein>
<dbReference type="AlphaFoldDB" id="A0A263BUD3"/>
<dbReference type="InterPro" id="IPR001967">
    <property type="entry name" value="Peptidase_S11_N"/>
</dbReference>
<keyword evidence="6 15" id="KW-0732">Signal</keyword>
<dbReference type="InterPro" id="IPR012338">
    <property type="entry name" value="Beta-lactam/transpept-like"/>
</dbReference>
<feature type="domain" description="Peptidase S11 D-Ala-D-Ala carboxypeptidase A C-terminal" evidence="17">
    <location>
        <begin position="272"/>
        <end position="354"/>
    </location>
</feature>
<evidence type="ECO:0000256" key="5">
    <source>
        <dbReference type="ARBA" id="ARBA00022670"/>
    </source>
</evidence>
<feature type="active site" description="Proton acceptor" evidence="12">
    <location>
        <position position="65"/>
    </location>
</feature>
<feature type="active site" description="Acyl-ester intermediate" evidence="12">
    <location>
        <position position="62"/>
    </location>
</feature>
<keyword evidence="7" id="KW-0378">Hydrolase</keyword>
<dbReference type="PRINTS" id="PR00725">
    <property type="entry name" value="DADACBPTASE1"/>
</dbReference>
<dbReference type="GO" id="GO:0009252">
    <property type="term" value="P:peptidoglycan biosynthetic process"/>
    <property type="evidence" value="ECO:0007669"/>
    <property type="project" value="UniProtKB-KW"/>
</dbReference>
<evidence type="ECO:0000256" key="10">
    <source>
        <dbReference type="ARBA" id="ARBA00023316"/>
    </source>
</evidence>
<dbReference type="EC" id="3.4.16.4" evidence="3"/>
<comment type="catalytic activity">
    <reaction evidence="11">
        <text>Preferential cleavage: (Ac)2-L-Lys-D-Ala-|-D-Ala. Also transpeptidation of peptidyl-alanyl moieties that are N-acyl substituents of D-alanine.</text>
        <dbReference type="EC" id="3.4.16.4"/>
    </reaction>
</comment>
<evidence type="ECO:0000256" key="12">
    <source>
        <dbReference type="PIRSR" id="PIRSR618044-1"/>
    </source>
</evidence>
<dbReference type="PANTHER" id="PTHR21581:SF33">
    <property type="entry name" value="D-ALANYL-D-ALANINE CARBOXYPEPTIDASE DACB"/>
    <property type="match status" value="1"/>
</dbReference>
<dbReference type="Pfam" id="PF00768">
    <property type="entry name" value="Peptidase_S11"/>
    <property type="match status" value="1"/>
</dbReference>
<evidence type="ECO:0000256" key="2">
    <source>
        <dbReference type="ARBA" id="ARBA00007164"/>
    </source>
</evidence>
<gene>
    <name evidence="18" type="ORF">CIB95_06695</name>
</gene>
<sequence>MKRNYKKYFSFLAIFTLLVALFPINSYAERPSTFAQTAILMEQDTGRVLYDKKMHQKMRIASITKIMTALLAVESGKLDEMVTVSKNAAYTEGSSIYLKPGDKMKLEDLTYGLMLRSGNDAAVAIAEHVGGSLEGFVYLMNQKAEEIGMSNTYFSNPHGLDDHEKHFSTAYDMALLTQYAMQNETYKKISGTKKHRASREGGPDNIWGNKNRLLTSLYEYCTGGKTGYTKRARRTLVTTAEKDDMRLIAVTLNDGNDWNDHRNLYEWGFNTFEMVTLAEAGLIKGLKDPYYKNHVEVKHPFIYPLTEAEKVNVDIKIKLIKPDIKKWKRSGPPEIVGKMNFYLSGEKIGDRSIFYEAIQSTSSISISVGKDEKSAFFHLFIHVLTRALGVTENG</sequence>
<feature type="chain" id="PRO_5013215443" description="serine-type D-Ala-D-Ala carboxypeptidase" evidence="15">
    <location>
        <begin position="29"/>
        <end position="394"/>
    </location>
</feature>
<dbReference type="GO" id="GO:0006508">
    <property type="term" value="P:proteolysis"/>
    <property type="evidence" value="ECO:0007669"/>
    <property type="project" value="UniProtKB-KW"/>
</dbReference>
<dbReference type="GO" id="GO:0071555">
    <property type="term" value="P:cell wall organization"/>
    <property type="evidence" value="ECO:0007669"/>
    <property type="project" value="UniProtKB-KW"/>
</dbReference>
<keyword evidence="4 18" id="KW-0121">Carboxypeptidase</keyword>
<proteinExistence type="inferred from homology"/>
<comment type="similarity">
    <text evidence="2 14">Belongs to the peptidase S11 family.</text>
</comment>
<dbReference type="InterPro" id="IPR012907">
    <property type="entry name" value="Peptidase_S11_C"/>
</dbReference>
<dbReference type="GO" id="GO:0008360">
    <property type="term" value="P:regulation of cell shape"/>
    <property type="evidence" value="ECO:0007669"/>
    <property type="project" value="UniProtKB-KW"/>
</dbReference>
<evidence type="ECO:0000256" key="7">
    <source>
        <dbReference type="ARBA" id="ARBA00022801"/>
    </source>
</evidence>
<dbReference type="Pfam" id="PF07943">
    <property type="entry name" value="PBP5_C"/>
    <property type="match status" value="1"/>
</dbReference>
<evidence type="ECO:0000256" key="3">
    <source>
        <dbReference type="ARBA" id="ARBA00012448"/>
    </source>
</evidence>
<keyword evidence="10" id="KW-0961">Cell wall biogenesis/degradation</keyword>
<accession>A0A263BUD3</accession>
<evidence type="ECO:0000256" key="8">
    <source>
        <dbReference type="ARBA" id="ARBA00022960"/>
    </source>
</evidence>
<keyword evidence="9" id="KW-0573">Peptidoglycan synthesis</keyword>
<comment type="pathway">
    <text evidence="1">Cell wall biogenesis; peptidoglycan biosynthesis.</text>
</comment>
<evidence type="ECO:0000313" key="18">
    <source>
        <dbReference type="EMBL" id="OZM57152.1"/>
    </source>
</evidence>